<protein>
    <submittedName>
        <fullName evidence="2">Uncharacterized protein</fullName>
    </submittedName>
</protein>
<evidence type="ECO:0000313" key="2">
    <source>
        <dbReference type="EMBL" id="KKM00303.1"/>
    </source>
</evidence>
<dbReference type="AlphaFoldDB" id="A0A0F9JMZ0"/>
<proteinExistence type="predicted"/>
<reference evidence="2" key="1">
    <citation type="journal article" date="2015" name="Nature">
        <title>Complex archaea that bridge the gap between prokaryotes and eukaryotes.</title>
        <authorList>
            <person name="Spang A."/>
            <person name="Saw J.H."/>
            <person name="Jorgensen S.L."/>
            <person name="Zaremba-Niedzwiedzka K."/>
            <person name="Martijn J."/>
            <person name="Lind A.E."/>
            <person name="van Eijk R."/>
            <person name="Schleper C."/>
            <person name="Guy L."/>
            <person name="Ettema T.J."/>
        </authorList>
    </citation>
    <scope>NUCLEOTIDE SEQUENCE</scope>
</reference>
<accession>A0A0F9JMZ0</accession>
<gene>
    <name evidence="2" type="ORF">LCGC14_1805770</name>
</gene>
<sequence>MKRILAWVAVFVLVLGGAVAIYWPVPLWRMYDANWQPLAMTQAESYCAGKVLAQNGYSNKANDKEVDQCVKDSEWDNTTPDVGKALKWACEGIRSTDPAWSITDCIGTFDSNSFWLMLHGGYTWRWNDQNPRPNTAYSNIREAPRGERNDNTRNTDGRMQ</sequence>
<comment type="caution">
    <text evidence="2">The sequence shown here is derived from an EMBL/GenBank/DDBJ whole genome shotgun (WGS) entry which is preliminary data.</text>
</comment>
<feature type="region of interest" description="Disordered" evidence="1">
    <location>
        <begin position="135"/>
        <end position="160"/>
    </location>
</feature>
<name>A0A0F9JMZ0_9ZZZZ</name>
<organism evidence="2">
    <name type="scientific">marine sediment metagenome</name>
    <dbReference type="NCBI Taxonomy" id="412755"/>
    <lineage>
        <taxon>unclassified sequences</taxon>
        <taxon>metagenomes</taxon>
        <taxon>ecological metagenomes</taxon>
    </lineage>
</organism>
<feature type="compositionally biased region" description="Basic and acidic residues" evidence="1">
    <location>
        <begin position="142"/>
        <end position="160"/>
    </location>
</feature>
<dbReference type="EMBL" id="LAZR01017464">
    <property type="protein sequence ID" value="KKM00303.1"/>
    <property type="molecule type" value="Genomic_DNA"/>
</dbReference>
<evidence type="ECO:0000256" key="1">
    <source>
        <dbReference type="SAM" id="MobiDB-lite"/>
    </source>
</evidence>